<accession>A0A2G9R4Y5</accession>
<keyword evidence="3" id="KW-0812">Transmembrane</keyword>
<dbReference type="AlphaFoldDB" id="A0A2G9R4Y5"/>
<protein>
    <recommendedName>
        <fullName evidence="4">C-type lectin domain-containing protein</fullName>
    </recommendedName>
</protein>
<gene>
    <name evidence="5" type="ORF">AB205_0064420</name>
</gene>
<keyword evidence="3" id="KW-0472">Membrane</keyword>
<evidence type="ECO:0000256" key="3">
    <source>
        <dbReference type="SAM" id="Phobius"/>
    </source>
</evidence>
<proteinExistence type="predicted"/>
<dbReference type="InterPro" id="IPR050111">
    <property type="entry name" value="C-type_lectin/snaclec_domain"/>
</dbReference>
<dbReference type="Gene3D" id="3.10.100.10">
    <property type="entry name" value="Mannose-Binding Protein A, subunit A"/>
    <property type="match status" value="1"/>
</dbReference>
<reference evidence="5" key="1">
    <citation type="submission" date="2017-08" db="EMBL/GenBank/DDBJ databases">
        <title>Assembly of the North American Bullfrog Genome.</title>
        <authorList>
            <person name="Warren R.L."/>
            <person name="Vandervalk B.P."/>
            <person name="Kucuk E."/>
            <person name="Birol I."/>
            <person name="Helbing C."/>
            <person name="Pandoh P."/>
            <person name="Behsaz B."/>
            <person name="Mohamadi H."/>
            <person name="Chu J."/>
            <person name="Jackman S."/>
            <person name="Hammond S.A."/>
            <person name="Veldhoen N."/>
            <person name="Kirk H."/>
            <person name="Zhao Y."/>
            <person name="Coope R."/>
            <person name="Pleasance S."/>
            <person name="Moore R."/>
            <person name="Holt R."/>
        </authorList>
    </citation>
    <scope>NUCLEOTIDE SEQUENCE</scope>
    <source>
        <strain evidence="5">Bruno</strain>
        <tissue evidence="5">Liver</tissue>
    </source>
</reference>
<keyword evidence="2" id="KW-1015">Disulfide bond</keyword>
<dbReference type="InterPro" id="IPR016186">
    <property type="entry name" value="C-type_lectin-like/link_sf"/>
</dbReference>
<dbReference type="Pfam" id="PF00059">
    <property type="entry name" value="Lectin_C"/>
    <property type="match status" value="1"/>
</dbReference>
<feature type="transmembrane region" description="Helical" evidence="3">
    <location>
        <begin position="12"/>
        <end position="35"/>
    </location>
</feature>
<organism evidence="5">
    <name type="scientific">Aquarana catesbeiana</name>
    <name type="common">American bullfrog</name>
    <name type="synonym">Rana catesbeiana</name>
    <dbReference type="NCBI Taxonomy" id="8400"/>
    <lineage>
        <taxon>Eukaryota</taxon>
        <taxon>Metazoa</taxon>
        <taxon>Chordata</taxon>
        <taxon>Craniata</taxon>
        <taxon>Vertebrata</taxon>
        <taxon>Euteleostomi</taxon>
        <taxon>Amphibia</taxon>
        <taxon>Batrachia</taxon>
        <taxon>Anura</taxon>
        <taxon>Neobatrachia</taxon>
        <taxon>Ranoidea</taxon>
        <taxon>Ranidae</taxon>
        <taxon>Aquarana</taxon>
    </lineage>
</organism>
<sequence length="268" mass="30875">GVIMTRWIPQPSSVLICFLSSLCTGLLIITIILLVTITRQGVDQTEHIMEVKLRNLSLGVQSKVKELSQHDSLMMEKLKAMETFVKDFRKSEVISKVAEIESSMKHILSDEIAGSLSNDHQRILAALGDLAEEIWKGNSWLHHDTSCYYRFPKIQPWMDAKKSCEDKKAHLVVINSREEMDFLRRISRSFTSWIGLKKEHGSWKWVDGTPLEKTPNFWKPGQPDNYVNHYEDEDEFQGEDCANLVDADSWYDTRCSLSFAYICEKILS</sequence>
<evidence type="ECO:0000313" key="5">
    <source>
        <dbReference type="EMBL" id="PIO22948.1"/>
    </source>
</evidence>
<dbReference type="GO" id="GO:0030246">
    <property type="term" value="F:carbohydrate binding"/>
    <property type="evidence" value="ECO:0007669"/>
    <property type="project" value="UniProtKB-KW"/>
</dbReference>
<keyword evidence="1" id="KW-0430">Lectin</keyword>
<name>A0A2G9R4Y5_AQUCT</name>
<dbReference type="InterPro" id="IPR001304">
    <property type="entry name" value="C-type_lectin-like"/>
</dbReference>
<dbReference type="SMART" id="SM00034">
    <property type="entry name" value="CLECT"/>
    <property type="match status" value="1"/>
</dbReference>
<evidence type="ECO:0000256" key="2">
    <source>
        <dbReference type="ARBA" id="ARBA00023157"/>
    </source>
</evidence>
<dbReference type="InterPro" id="IPR018378">
    <property type="entry name" value="C-type_lectin_CS"/>
</dbReference>
<dbReference type="InterPro" id="IPR016187">
    <property type="entry name" value="CTDL_fold"/>
</dbReference>
<dbReference type="CDD" id="cd03590">
    <property type="entry name" value="CLECT_DC-SIGN_like"/>
    <property type="match status" value="1"/>
</dbReference>
<dbReference type="PROSITE" id="PS50041">
    <property type="entry name" value="C_TYPE_LECTIN_2"/>
    <property type="match status" value="1"/>
</dbReference>
<keyword evidence="3" id="KW-1133">Transmembrane helix</keyword>
<evidence type="ECO:0000256" key="1">
    <source>
        <dbReference type="ARBA" id="ARBA00022734"/>
    </source>
</evidence>
<dbReference type="InterPro" id="IPR033989">
    <property type="entry name" value="CD209-like_CTLD"/>
</dbReference>
<dbReference type="PANTHER" id="PTHR22803">
    <property type="entry name" value="MANNOSE, PHOSPHOLIPASE, LECTIN RECEPTOR RELATED"/>
    <property type="match status" value="1"/>
</dbReference>
<feature type="non-terminal residue" evidence="5">
    <location>
        <position position="1"/>
    </location>
</feature>
<dbReference type="SUPFAM" id="SSF56436">
    <property type="entry name" value="C-type lectin-like"/>
    <property type="match status" value="1"/>
</dbReference>
<dbReference type="PROSITE" id="PS00615">
    <property type="entry name" value="C_TYPE_LECTIN_1"/>
    <property type="match status" value="1"/>
</dbReference>
<feature type="domain" description="C-type lectin" evidence="4">
    <location>
        <begin position="143"/>
        <end position="264"/>
    </location>
</feature>
<dbReference type="EMBL" id="KV977442">
    <property type="protein sequence ID" value="PIO22948.1"/>
    <property type="molecule type" value="Genomic_DNA"/>
</dbReference>
<evidence type="ECO:0000259" key="4">
    <source>
        <dbReference type="PROSITE" id="PS50041"/>
    </source>
</evidence>
<dbReference type="OrthoDB" id="6337382at2759"/>